<dbReference type="SUPFAM" id="SSF51126">
    <property type="entry name" value="Pectin lyase-like"/>
    <property type="match status" value="1"/>
</dbReference>
<comment type="caution">
    <text evidence="2">The sequence shown here is derived from an EMBL/GenBank/DDBJ whole genome shotgun (WGS) entry which is preliminary data.</text>
</comment>
<evidence type="ECO:0000313" key="3">
    <source>
        <dbReference type="Proteomes" id="UP001193081"/>
    </source>
</evidence>
<proteinExistence type="predicted"/>
<feature type="compositionally biased region" description="Basic and acidic residues" evidence="1">
    <location>
        <begin position="44"/>
        <end position="56"/>
    </location>
</feature>
<sequence>YFGSAGGTARQNTCTGNTQYGIFVTSTAAPTLSDNQCTGNHGQQIHDQRNKFEQLS</sequence>
<dbReference type="RefSeq" id="WP_135482191.1">
    <property type="nucleotide sequence ID" value="NZ_SIJK02000117.1"/>
</dbReference>
<reference evidence="2 3" key="1">
    <citation type="submission" date="2021-03" db="EMBL/GenBank/DDBJ databases">
        <authorList>
            <person name="Grouzdev D.S."/>
        </authorList>
    </citation>
    <scope>NUCLEOTIDE SEQUENCE [LARGE SCALE GENOMIC DNA]</scope>
    <source>
        <strain evidence="2 3">M50-1</strain>
    </source>
</reference>
<dbReference type="InterPro" id="IPR022441">
    <property type="entry name" value="Para_beta_helix_rpt-2"/>
</dbReference>
<name>A0ABS4DHM8_9CHLR</name>
<organism evidence="2 3">
    <name type="scientific">Candidatus Chloroploca mongolica</name>
    <dbReference type="NCBI Taxonomy" id="2528176"/>
    <lineage>
        <taxon>Bacteria</taxon>
        <taxon>Bacillati</taxon>
        <taxon>Chloroflexota</taxon>
        <taxon>Chloroflexia</taxon>
        <taxon>Chloroflexales</taxon>
        <taxon>Chloroflexineae</taxon>
        <taxon>Oscillochloridaceae</taxon>
        <taxon>Candidatus Chloroploca</taxon>
    </lineage>
</organism>
<keyword evidence="3" id="KW-1185">Reference proteome</keyword>
<dbReference type="Proteomes" id="UP001193081">
    <property type="component" value="Unassembled WGS sequence"/>
</dbReference>
<gene>
    <name evidence="2" type="ORF">EYB53_024750</name>
</gene>
<feature type="non-terminal residue" evidence="2">
    <location>
        <position position="1"/>
    </location>
</feature>
<dbReference type="EMBL" id="SIJK02000117">
    <property type="protein sequence ID" value="MBP1468941.1"/>
    <property type="molecule type" value="Genomic_DNA"/>
</dbReference>
<evidence type="ECO:0000256" key="1">
    <source>
        <dbReference type="SAM" id="MobiDB-lite"/>
    </source>
</evidence>
<evidence type="ECO:0000313" key="2">
    <source>
        <dbReference type="EMBL" id="MBP1468941.1"/>
    </source>
</evidence>
<feature type="region of interest" description="Disordered" evidence="1">
    <location>
        <begin position="36"/>
        <end position="56"/>
    </location>
</feature>
<accession>A0ABS4DHM8</accession>
<dbReference type="InterPro" id="IPR011050">
    <property type="entry name" value="Pectin_lyase_fold/virulence"/>
</dbReference>
<evidence type="ECO:0008006" key="4">
    <source>
        <dbReference type="Google" id="ProtNLM"/>
    </source>
</evidence>
<dbReference type="InterPro" id="IPR012334">
    <property type="entry name" value="Pectin_lyas_fold"/>
</dbReference>
<dbReference type="NCBIfam" id="TIGR03804">
    <property type="entry name" value="para_beta_helix"/>
    <property type="match status" value="1"/>
</dbReference>
<protein>
    <recommendedName>
        <fullName evidence="4">Right handed beta helix domain-containing protein</fullName>
    </recommendedName>
</protein>
<dbReference type="Gene3D" id="2.160.20.10">
    <property type="entry name" value="Single-stranded right-handed beta-helix, Pectin lyase-like"/>
    <property type="match status" value="1"/>
</dbReference>